<dbReference type="InterPro" id="IPR000962">
    <property type="entry name" value="Znf_DskA_TraR"/>
</dbReference>
<dbReference type="NCBIfam" id="NF033459">
    <property type="entry name" value="DksA_like"/>
    <property type="match status" value="1"/>
</dbReference>
<evidence type="ECO:0000256" key="3">
    <source>
        <dbReference type="ARBA" id="ARBA00022833"/>
    </source>
</evidence>
<dbReference type="PROSITE" id="PS51128">
    <property type="entry name" value="ZF_DKSA_2"/>
    <property type="match status" value="1"/>
</dbReference>
<sequence length="119" mass="14032">MLKKEHIEELKNKLLHKKQKLFQESTISQKFIKELHSDTKGDEVDIAEISSDTYNLSLLREKQIEELREIEHALKKIENGTYDICEMCDDPVGLKRLRAKPHARYCIECRTAFEKEQNS</sequence>
<evidence type="ECO:0000256" key="1">
    <source>
        <dbReference type="ARBA" id="ARBA00022723"/>
    </source>
</evidence>
<reference evidence="6 7" key="1">
    <citation type="submission" date="2019-05" db="EMBL/GenBank/DDBJ databases">
        <title>Arcobacter sp. nov., isolated from sea sediment.</title>
        <authorList>
            <person name="Kim W."/>
        </authorList>
    </citation>
    <scope>NUCLEOTIDE SEQUENCE [LARGE SCALE GENOMIC DNA]</scope>
    <source>
        <strain evidence="6 7">CAU 1517</strain>
    </source>
</reference>
<feature type="zinc finger region" description="dksA C4-type" evidence="4">
    <location>
        <begin position="85"/>
        <end position="109"/>
    </location>
</feature>
<comment type="caution">
    <text evidence="6">The sequence shown here is derived from an EMBL/GenBank/DDBJ whole genome shotgun (WGS) entry which is preliminary data.</text>
</comment>
<gene>
    <name evidence="6" type="primary">dksA</name>
    <name evidence="6" type="ORF">FDK22_03990</name>
</gene>
<dbReference type="Gene3D" id="1.20.120.910">
    <property type="entry name" value="DksA, coiled-coil domain"/>
    <property type="match status" value="1"/>
</dbReference>
<keyword evidence="1" id="KW-0479">Metal-binding</keyword>
<dbReference type="OrthoDB" id="9803742at2"/>
<keyword evidence="2" id="KW-0863">Zinc-finger</keyword>
<dbReference type="PANTHER" id="PTHR33823">
    <property type="entry name" value="RNA POLYMERASE-BINDING TRANSCRIPTION FACTOR DKSA-RELATED"/>
    <property type="match status" value="1"/>
</dbReference>
<dbReference type="AlphaFoldDB" id="A0A5R8Y6H5"/>
<dbReference type="InterPro" id="IPR037187">
    <property type="entry name" value="DnaK_N"/>
</dbReference>
<keyword evidence="3" id="KW-0862">Zinc</keyword>
<proteinExistence type="predicted"/>
<dbReference type="Proteomes" id="UP000308901">
    <property type="component" value="Unassembled WGS sequence"/>
</dbReference>
<protein>
    <submittedName>
        <fullName evidence="6">RNA polymerase-binding protein DksA</fullName>
    </submittedName>
</protein>
<name>A0A5R8Y6H5_9BACT</name>
<keyword evidence="7" id="KW-1185">Reference proteome</keyword>
<dbReference type="PANTHER" id="PTHR33823:SF4">
    <property type="entry name" value="GENERAL STRESS PROTEIN 16O"/>
    <property type="match status" value="1"/>
</dbReference>
<dbReference type="SUPFAM" id="SSF57716">
    <property type="entry name" value="Glucocorticoid receptor-like (DNA-binding domain)"/>
    <property type="match status" value="1"/>
</dbReference>
<organism evidence="6 7">
    <name type="scientific">Arcobacter arenosus</name>
    <dbReference type="NCBI Taxonomy" id="2576037"/>
    <lineage>
        <taxon>Bacteria</taxon>
        <taxon>Pseudomonadati</taxon>
        <taxon>Campylobacterota</taxon>
        <taxon>Epsilonproteobacteria</taxon>
        <taxon>Campylobacterales</taxon>
        <taxon>Arcobacteraceae</taxon>
        <taxon>Arcobacter</taxon>
    </lineage>
</organism>
<evidence type="ECO:0000259" key="5">
    <source>
        <dbReference type="Pfam" id="PF01258"/>
    </source>
</evidence>
<dbReference type="GO" id="GO:0008270">
    <property type="term" value="F:zinc ion binding"/>
    <property type="evidence" value="ECO:0007669"/>
    <property type="project" value="UniProtKB-KW"/>
</dbReference>
<evidence type="ECO:0000256" key="4">
    <source>
        <dbReference type="PROSITE-ProRule" id="PRU00510"/>
    </source>
</evidence>
<dbReference type="RefSeq" id="WP_138151597.1">
    <property type="nucleotide sequence ID" value="NZ_VANU01000001.1"/>
</dbReference>
<dbReference type="EMBL" id="VANU01000001">
    <property type="protein sequence ID" value="TLP41193.1"/>
    <property type="molecule type" value="Genomic_DNA"/>
</dbReference>
<dbReference type="SUPFAM" id="SSF109635">
    <property type="entry name" value="DnaK suppressor protein DksA, alpha-hairpin domain"/>
    <property type="match status" value="1"/>
</dbReference>
<dbReference type="Pfam" id="PF01258">
    <property type="entry name" value="zf-dskA_traR"/>
    <property type="match status" value="1"/>
</dbReference>
<evidence type="ECO:0000313" key="7">
    <source>
        <dbReference type="Proteomes" id="UP000308901"/>
    </source>
</evidence>
<accession>A0A5R8Y6H5</accession>
<evidence type="ECO:0000313" key="6">
    <source>
        <dbReference type="EMBL" id="TLP41193.1"/>
    </source>
</evidence>
<evidence type="ECO:0000256" key="2">
    <source>
        <dbReference type="ARBA" id="ARBA00022771"/>
    </source>
</evidence>
<feature type="domain" description="Zinc finger DksA/TraR C4-type" evidence="5">
    <location>
        <begin position="80"/>
        <end position="115"/>
    </location>
</feature>